<dbReference type="RefSeq" id="WP_249376721.1">
    <property type="nucleotide sequence ID" value="NZ_SNUZ01000009.1"/>
</dbReference>
<accession>A0ABT0NHH3</accession>
<organism evidence="1 2">
    <name type="scientific">Ruminococcus bromii</name>
    <dbReference type="NCBI Taxonomy" id="40518"/>
    <lineage>
        <taxon>Bacteria</taxon>
        <taxon>Bacillati</taxon>
        <taxon>Bacillota</taxon>
        <taxon>Clostridia</taxon>
        <taxon>Eubacteriales</taxon>
        <taxon>Oscillospiraceae</taxon>
        <taxon>Ruminococcus</taxon>
    </lineage>
</organism>
<evidence type="ECO:0000313" key="2">
    <source>
        <dbReference type="Proteomes" id="UP001056693"/>
    </source>
</evidence>
<protein>
    <submittedName>
        <fullName evidence="1">Uncharacterized protein</fullName>
    </submittedName>
</protein>
<dbReference type="InterPro" id="IPR043752">
    <property type="entry name" value="DUF5697"/>
</dbReference>
<sequence>MKDNLKLKNDIQQLTERYIVLSESFIYEYFSEKDKEQIAMLLYDLISNGRISKSKCNISANSKSKKSVCYIAKSSGINRNFISSINGNTFESINKSLKVIASLKRYYPDIIHTPAYFPTTIRASVLQNAEEKHIEIIYCTPDNLSRVFFHIENENLDTIRYVIIDGNFNKDKIEAILKRIANIKSLIRVGRTAKDVEYYSPDEYISEFELHTG</sequence>
<gene>
    <name evidence="1" type="ORF">E2N93_06775</name>
</gene>
<keyword evidence="2" id="KW-1185">Reference proteome</keyword>
<dbReference type="Pfam" id="PF18954">
    <property type="entry name" value="DUF5697"/>
    <property type="match status" value="1"/>
</dbReference>
<dbReference type="Proteomes" id="UP001056693">
    <property type="component" value="Unassembled WGS sequence"/>
</dbReference>
<comment type="caution">
    <text evidence="1">The sequence shown here is derived from an EMBL/GenBank/DDBJ whole genome shotgun (WGS) entry which is preliminary data.</text>
</comment>
<proteinExistence type="predicted"/>
<evidence type="ECO:0000313" key="1">
    <source>
        <dbReference type="EMBL" id="MCL3787710.1"/>
    </source>
</evidence>
<dbReference type="EMBL" id="SNUZ01000009">
    <property type="protein sequence ID" value="MCL3787710.1"/>
    <property type="molecule type" value="Genomic_DNA"/>
</dbReference>
<reference evidence="1 2" key="1">
    <citation type="submission" date="2019-03" db="EMBL/GenBank/DDBJ databases">
        <authorList>
            <person name="Molinero N."/>
            <person name="Sanchez B."/>
            <person name="Walker A."/>
            <person name="Duncan S."/>
            <person name="Delgado S."/>
            <person name="Margolles A."/>
        </authorList>
    </citation>
    <scope>NUCLEOTIDE SEQUENCE [LARGE SCALE GENOMIC DNA]</scope>
    <source>
        <strain evidence="1 2">IPLA60002</strain>
    </source>
</reference>
<name>A0ABT0NHH3_9FIRM</name>